<protein>
    <submittedName>
        <fullName evidence="2">Dipeptidyl aminopeptidase/acylaminoacyl peptidase</fullName>
    </submittedName>
</protein>
<dbReference type="PANTHER" id="PTHR43056">
    <property type="entry name" value="PEPTIDASE S9 PROLYL OLIGOPEPTIDASE"/>
    <property type="match status" value="1"/>
</dbReference>
<reference evidence="3" key="1">
    <citation type="submission" date="2016-10" db="EMBL/GenBank/DDBJ databases">
        <authorList>
            <person name="Varghese N."/>
            <person name="Submissions S."/>
        </authorList>
    </citation>
    <scope>NUCLEOTIDE SEQUENCE [LARGE SCALE GENOMIC DNA]</scope>
    <source>
        <strain evidence="3">CGMCC 1.10657</strain>
    </source>
</reference>
<dbReference type="InterPro" id="IPR050585">
    <property type="entry name" value="Xaa-Pro_dipeptidyl-ppase/CocE"/>
</dbReference>
<keyword evidence="2" id="KW-0645">Protease</keyword>
<feature type="domain" description="Peptidase S9 prolyl oligopeptidase catalytic" evidence="1">
    <location>
        <begin position="428"/>
        <end position="632"/>
    </location>
</feature>
<dbReference type="InterPro" id="IPR001375">
    <property type="entry name" value="Peptidase_S9_cat"/>
</dbReference>
<gene>
    <name evidence="2" type="ORF">SAMN05216562_0704</name>
</gene>
<dbReference type="EMBL" id="FNQO01000001">
    <property type="protein sequence ID" value="SDZ84287.1"/>
    <property type="molecule type" value="Genomic_DNA"/>
</dbReference>
<dbReference type="Proteomes" id="UP000198658">
    <property type="component" value="Unassembled WGS sequence"/>
</dbReference>
<dbReference type="GO" id="GO:0006508">
    <property type="term" value="P:proteolysis"/>
    <property type="evidence" value="ECO:0007669"/>
    <property type="project" value="InterPro"/>
</dbReference>
<dbReference type="GO" id="GO:0008236">
    <property type="term" value="F:serine-type peptidase activity"/>
    <property type="evidence" value="ECO:0007669"/>
    <property type="project" value="InterPro"/>
</dbReference>
<organism evidence="2 3">
    <name type="scientific">Microbulbifer marinus</name>
    <dbReference type="NCBI Taxonomy" id="658218"/>
    <lineage>
        <taxon>Bacteria</taxon>
        <taxon>Pseudomonadati</taxon>
        <taxon>Pseudomonadota</taxon>
        <taxon>Gammaproteobacteria</taxon>
        <taxon>Cellvibrionales</taxon>
        <taxon>Microbulbiferaceae</taxon>
        <taxon>Microbulbifer</taxon>
    </lineage>
</organism>
<keyword evidence="2" id="KW-0031">Aminopeptidase</keyword>
<dbReference type="SUPFAM" id="SSF82171">
    <property type="entry name" value="DPP6 N-terminal domain-like"/>
    <property type="match status" value="1"/>
</dbReference>
<dbReference type="InterPro" id="IPR011042">
    <property type="entry name" value="6-blade_b-propeller_TolB-like"/>
</dbReference>
<evidence type="ECO:0000259" key="1">
    <source>
        <dbReference type="Pfam" id="PF00326"/>
    </source>
</evidence>
<dbReference type="Gene3D" id="3.40.50.1820">
    <property type="entry name" value="alpha/beta hydrolase"/>
    <property type="match status" value="1"/>
</dbReference>
<evidence type="ECO:0000313" key="2">
    <source>
        <dbReference type="EMBL" id="SDZ84287.1"/>
    </source>
</evidence>
<evidence type="ECO:0000313" key="3">
    <source>
        <dbReference type="Proteomes" id="UP000198658"/>
    </source>
</evidence>
<dbReference type="Gene3D" id="2.120.10.30">
    <property type="entry name" value="TolB, C-terminal domain"/>
    <property type="match status" value="1"/>
</dbReference>
<dbReference type="InterPro" id="IPR029058">
    <property type="entry name" value="AB_hydrolase_fold"/>
</dbReference>
<name>A0A1H3WB21_9GAMM</name>
<dbReference type="PANTHER" id="PTHR43056:SF5">
    <property type="entry name" value="PEPTIDASE S9 PROLYL OLIGOPEPTIDASE CATALYTIC DOMAIN-CONTAINING PROTEIN"/>
    <property type="match status" value="1"/>
</dbReference>
<dbReference type="OrthoDB" id="4269629at2"/>
<keyword evidence="3" id="KW-1185">Reference proteome</keyword>
<keyword evidence="2" id="KW-0378">Hydrolase</keyword>
<accession>A0A1H3WB21</accession>
<dbReference type="AlphaFoldDB" id="A0A1H3WB21"/>
<dbReference type="Pfam" id="PF00326">
    <property type="entry name" value="Peptidase_S9"/>
    <property type="match status" value="1"/>
</dbReference>
<dbReference type="GO" id="GO:0004177">
    <property type="term" value="F:aminopeptidase activity"/>
    <property type="evidence" value="ECO:0007669"/>
    <property type="project" value="UniProtKB-KW"/>
</dbReference>
<dbReference type="RefSeq" id="WP_091386917.1">
    <property type="nucleotide sequence ID" value="NZ_FNQO01000001.1"/>
</dbReference>
<proteinExistence type="predicted"/>
<dbReference type="SUPFAM" id="SSF53474">
    <property type="entry name" value="alpha/beta-Hydrolases"/>
    <property type="match status" value="1"/>
</dbReference>
<sequence>MSESPAVTTAPYGSWKSIIGAELLVEGSVRLSEASLVDGCCYWLESRPAEKGRSVLVQYCPQRGRRDLLPTPLSVRSKAHEYGGASYLVSGNTVYFVLAEDQRIYRMDLDSQLPEPITSEGHFRYADLVLDHKRQRLLCVQEDHTPCDSGGEARARILAIDLNNPLANPPQILAEGADFYSNPALSPNGGRLSFLRWHHPNMPWDATELCIADLDVDGIAVETKVVAGGDNESIFQPQWSPEGELFYVSDRNSWWNIYRQASDEPLWDKHAEFATPQWVFGMSTYGFLTSDEILCTFTEEGRWHLAKIDIHSGEHRVLKQPYCDIESLRCESHRAVMIAASADSFPAVVTYDNHGGKLETIASSNTNKLPEDVFSVAQEIEFPTGERCVYGFYYPPHNPQYTGPDGEKPPLIVFSHGGPTGATSAGLNLKIQYWTSRGFAILDINYSGSTGYGRDYRERLKDSWGITEVEDVCAGAEYLVAKGLADPERLLIKGGSAGGYTVLAALTFHNTFKAGASHYGIGDLTTLARDTHKFESRYLDKLVGPWPESEYIYRARSPINHVEQLNCPVIFFQGLEDKVVPPNQAQTMVNALKRRGIPVAYITFASEGHGFRSGDSIKLALEGELEFYSRIFDFPLPEPGPGITIENLQ</sequence>
<dbReference type="STRING" id="658218.SAMN05216562_0704"/>